<dbReference type="InterPro" id="IPR044665">
    <property type="entry name" value="E_coli_cyclophilin_A-like"/>
</dbReference>
<evidence type="ECO:0000256" key="7">
    <source>
        <dbReference type="RuleBase" id="RU363019"/>
    </source>
</evidence>
<gene>
    <name evidence="10" type="ORF">NCAST_25_03080</name>
</gene>
<name>U5EBZ8_NOCAS</name>
<dbReference type="EC" id="5.2.1.8" evidence="7"/>
<evidence type="ECO:0000256" key="2">
    <source>
        <dbReference type="ARBA" id="ARBA00004496"/>
    </source>
</evidence>
<evidence type="ECO:0000256" key="6">
    <source>
        <dbReference type="ARBA" id="ARBA00023235"/>
    </source>
</evidence>
<accession>U5EBZ8</accession>
<proteinExistence type="inferred from homology"/>
<dbReference type="GO" id="GO:0003755">
    <property type="term" value="F:peptidyl-prolyl cis-trans isomerase activity"/>
    <property type="evidence" value="ECO:0007669"/>
    <property type="project" value="UniProtKB-UniRule"/>
</dbReference>
<dbReference type="eggNOG" id="COG0652">
    <property type="taxonomic scope" value="Bacteria"/>
</dbReference>
<evidence type="ECO:0000313" key="11">
    <source>
        <dbReference type="Proteomes" id="UP000017048"/>
    </source>
</evidence>
<evidence type="ECO:0000313" key="10">
    <source>
        <dbReference type="EMBL" id="GAD84885.1"/>
    </source>
</evidence>
<evidence type="ECO:0000256" key="1">
    <source>
        <dbReference type="ARBA" id="ARBA00002388"/>
    </source>
</evidence>
<dbReference type="SUPFAM" id="SSF50891">
    <property type="entry name" value="Cyclophilin-like"/>
    <property type="match status" value="1"/>
</dbReference>
<keyword evidence="6 7" id="KW-0413">Isomerase</keyword>
<comment type="subcellular location">
    <subcellularLocation>
        <location evidence="2">Cytoplasm</location>
    </subcellularLocation>
</comment>
<dbReference type="Proteomes" id="UP000017048">
    <property type="component" value="Unassembled WGS sequence"/>
</dbReference>
<comment type="similarity">
    <text evidence="3 7">Belongs to the cyclophilin-type PPIase family.</text>
</comment>
<keyword evidence="11" id="KW-1185">Reference proteome</keyword>
<dbReference type="PRINTS" id="PR00153">
    <property type="entry name" value="CSAPPISMRASE"/>
</dbReference>
<dbReference type="PROSITE" id="PS00170">
    <property type="entry name" value="CSA_PPIASE_1"/>
    <property type="match status" value="1"/>
</dbReference>
<comment type="caution">
    <text evidence="10">The sequence shown here is derived from an EMBL/GenBank/DDBJ whole genome shotgun (WGS) entry which is preliminary data.</text>
</comment>
<comment type="function">
    <text evidence="1 7">PPIases accelerate the folding of proteins. It catalyzes the cis-trans isomerization of proline imidic peptide bonds in oligopeptides.</text>
</comment>
<dbReference type="GO" id="GO:0005737">
    <property type="term" value="C:cytoplasm"/>
    <property type="evidence" value="ECO:0007669"/>
    <property type="project" value="UniProtKB-SubCell"/>
</dbReference>
<dbReference type="EMBL" id="BAFO02000025">
    <property type="protein sequence ID" value="GAD84885.1"/>
    <property type="molecule type" value="Genomic_DNA"/>
</dbReference>
<organism evidence="10 11">
    <name type="scientific">Nocardia asteroides NBRC 15531</name>
    <dbReference type="NCBI Taxonomy" id="1110697"/>
    <lineage>
        <taxon>Bacteria</taxon>
        <taxon>Bacillati</taxon>
        <taxon>Actinomycetota</taxon>
        <taxon>Actinomycetes</taxon>
        <taxon>Mycobacteriales</taxon>
        <taxon>Nocardiaceae</taxon>
        <taxon>Nocardia</taxon>
    </lineage>
</organism>
<dbReference type="GO" id="GO:0006457">
    <property type="term" value="P:protein folding"/>
    <property type="evidence" value="ECO:0007669"/>
    <property type="project" value="InterPro"/>
</dbReference>
<evidence type="ECO:0000256" key="8">
    <source>
        <dbReference type="SAM" id="MobiDB-lite"/>
    </source>
</evidence>
<dbReference type="AlphaFoldDB" id="U5EBZ8"/>
<evidence type="ECO:0000256" key="3">
    <source>
        <dbReference type="ARBA" id="ARBA00007365"/>
    </source>
</evidence>
<dbReference type="InterPro" id="IPR002130">
    <property type="entry name" value="Cyclophilin-type_PPIase_dom"/>
</dbReference>
<evidence type="ECO:0000256" key="4">
    <source>
        <dbReference type="ARBA" id="ARBA00022490"/>
    </source>
</evidence>
<keyword evidence="4" id="KW-0963">Cytoplasm</keyword>
<evidence type="ECO:0000256" key="5">
    <source>
        <dbReference type="ARBA" id="ARBA00023110"/>
    </source>
</evidence>
<dbReference type="Pfam" id="PF00160">
    <property type="entry name" value="Pro_isomerase"/>
    <property type="match status" value="1"/>
</dbReference>
<keyword evidence="5 7" id="KW-0697">Rotamase</keyword>
<sequence>MPHTRYPAAISPPDRGPRAARADPGLFLTPPLPRLDPMTKVNLDTNHGQIVLELDDQAAPNTVANFVDYVKAGHYNGTVFHRVIPNFMIQGGGFEPGLKQKPTQAAIQNEAANGLKNDKYTVAMARTNDPHSATAQFFINVSDNAFLNHTAPQGQGWGYAVFGKVVEGTEVVDKIAAVPTGNAGPHQDVPKADVVIESASIA</sequence>
<feature type="region of interest" description="Disordered" evidence="8">
    <location>
        <begin position="1"/>
        <end position="25"/>
    </location>
</feature>
<protein>
    <recommendedName>
        <fullName evidence="7">Peptidyl-prolyl cis-trans isomerase</fullName>
        <shortName evidence="7">PPIase</shortName>
        <ecNumber evidence="7">5.2.1.8</ecNumber>
    </recommendedName>
</protein>
<reference evidence="10 11" key="1">
    <citation type="journal article" date="2014" name="BMC Genomics">
        <title>Genome based analysis of type-I polyketide synthase and nonribosomal peptide synthetase gene clusters in seven strains of five representative Nocardia species.</title>
        <authorList>
            <person name="Komaki H."/>
            <person name="Ichikawa N."/>
            <person name="Hosoyama A."/>
            <person name="Takahashi-Nakaguchi A."/>
            <person name="Matsuzawa T."/>
            <person name="Suzuki K."/>
            <person name="Fujita N."/>
            <person name="Gonoi T."/>
        </authorList>
    </citation>
    <scope>NUCLEOTIDE SEQUENCE [LARGE SCALE GENOMIC DNA]</scope>
    <source>
        <strain evidence="10 11">NBRC 15531</strain>
    </source>
</reference>
<evidence type="ECO:0000259" key="9">
    <source>
        <dbReference type="PROSITE" id="PS50072"/>
    </source>
</evidence>
<dbReference type="Gene3D" id="2.40.100.10">
    <property type="entry name" value="Cyclophilin-like"/>
    <property type="match status" value="1"/>
</dbReference>
<dbReference type="PROSITE" id="PS50072">
    <property type="entry name" value="CSA_PPIASE_2"/>
    <property type="match status" value="1"/>
</dbReference>
<feature type="domain" description="PPIase cyclophilin-type" evidence="9">
    <location>
        <begin position="44"/>
        <end position="201"/>
    </location>
</feature>
<dbReference type="CDD" id="cd01920">
    <property type="entry name" value="cyclophilin_EcCYP_like"/>
    <property type="match status" value="1"/>
</dbReference>
<dbReference type="PANTHER" id="PTHR43246">
    <property type="entry name" value="PEPTIDYL-PROLYL CIS-TRANS ISOMERASE CYP38, CHLOROPLASTIC"/>
    <property type="match status" value="1"/>
</dbReference>
<dbReference type="STRING" id="1824.SAMN05444423_101165"/>
<comment type="catalytic activity">
    <reaction evidence="7">
        <text>[protein]-peptidylproline (omega=180) = [protein]-peptidylproline (omega=0)</text>
        <dbReference type="Rhea" id="RHEA:16237"/>
        <dbReference type="Rhea" id="RHEA-COMP:10747"/>
        <dbReference type="Rhea" id="RHEA-COMP:10748"/>
        <dbReference type="ChEBI" id="CHEBI:83833"/>
        <dbReference type="ChEBI" id="CHEBI:83834"/>
        <dbReference type="EC" id="5.2.1.8"/>
    </reaction>
</comment>
<dbReference type="FunFam" id="2.40.100.10:FF:000004">
    <property type="entry name" value="Peptidyl-prolyl cis-trans isomerase"/>
    <property type="match status" value="1"/>
</dbReference>
<dbReference type="InterPro" id="IPR029000">
    <property type="entry name" value="Cyclophilin-like_dom_sf"/>
</dbReference>
<dbReference type="InterPro" id="IPR020892">
    <property type="entry name" value="Cyclophilin-type_PPIase_CS"/>
</dbReference>